<name>A0A150GS56_GONPE</name>
<dbReference type="EMBL" id="LSYV01000010">
    <property type="protein sequence ID" value="KXZ52686.1"/>
    <property type="molecule type" value="Genomic_DNA"/>
</dbReference>
<dbReference type="Gene3D" id="3.40.50.1110">
    <property type="entry name" value="SGNH hydrolase"/>
    <property type="match status" value="1"/>
</dbReference>
<dbReference type="InterPro" id="IPR005181">
    <property type="entry name" value="SASA"/>
</dbReference>
<evidence type="ECO:0000259" key="3">
    <source>
        <dbReference type="Pfam" id="PF03629"/>
    </source>
</evidence>
<dbReference type="PANTHER" id="PTHR31988">
    <property type="entry name" value="ESTERASE, PUTATIVE (DUF303)-RELATED"/>
    <property type="match status" value="1"/>
</dbReference>
<feature type="region of interest" description="Disordered" evidence="2">
    <location>
        <begin position="350"/>
        <end position="371"/>
    </location>
</feature>
<feature type="domain" description="Sialate O-acetylesterase" evidence="3">
    <location>
        <begin position="77"/>
        <end position="325"/>
    </location>
</feature>
<dbReference type="Pfam" id="PF03629">
    <property type="entry name" value="SASA"/>
    <property type="match status" value="1"/>
</dbReference>
<evidence type="ECO:0000256" key="2">
    <source>
        <dbReference type="SAM" id="MobiDB-lite"/>
    </source>
</evidence>
<organism evidence="4 5">
    <name type="scientific">Gonium pectorale</name>
    <name type="common">Green alga</name>
    <dbReference type="NCBI Taxonomy" id="33097"/>
    <lineage>
        <taxon>Eukaryota</taxon>
        <taxon>Viridiplantae</taxon>
        <taxon>Chlorophyta</taxon>
        <taxon>core chlorophytes</taxon>
        <taxon>Chlorophyceae</taxon>
        <taxon>CS clade</taxon>
        <taxon>Chlamydomonadales</taxon>
        <taxon>Volvocaceae</taxon>
        <taxon>Gonium</taxon>
    </lineage>
</organism>
<feature type="region of interest" description="Disordered" evidence="2">
    <location>
        <begin position="383"/>
        <end position="437"/>
    </location>
</feature>
<evidence type="ECO:0000313" key="4">
    <source>
        <dbReference type="EMBL" id="KXZ52686.1"/>
    </source>
</evidence>
<protein>
    <recommendedName>
        <fullName evidence="3">Sialate O-acetylesterase domain-containing protein</fullName>
    </recommendedName>
</protein>
<dbReference type="Proteomes" id="UP000075714">
    <property type="component" value="Unassembled WGS sequence"/>
</dbReference>
<accession>A0A150GS56</accession>
<gene>
    <name evidence="4" type="ORF">GPECTOR_9g732</name>
</gene>
<dbReference type="InterPro" id="IPR052940">
    <property type="entry name" value="Carb_Esterase_6"/>
</dbReference>
<dbReference type="AlphaFoldDB" id="A0A150GS56"/>
<dbReference type="GO" id="GO:0016787">
    <property type="term" value="F:hydrolase activity"/>
    <property type="evidence" value="ECO:0007669"/>
    <property type="project" value="UniProtKB-KW"/>
</dbReference>
<evidence type="ECO:0000313" key="5">
    <source>
        <dbReference type="Proteomes" id="UP000075714"/>
    </source>
</evidence>
<dbReference type="InterPro" id="IPR036514">
    <property type="entry name" value="SGNH_hydro_sf"/>
</dbReference>
<feature type="compositionally biased region" description="Gly residues" evidence="2">
    <location>
        <begin position="427"/>
        <end position="437"/>
    </location>
</feature>
<dbReference type="SUPFAM" id="SSF52266">
    <property type="entry name" value="SGNH hydrolase"/>
    <property type="match status" value="1"/>
</dbReference>
<sequence length="437" mass="42271">MGAKHSTYLAKEVAQPAPKAASGFVPAGAEGFATKPPSSRGVSRLRLPLCSAASAVDVSTTQPQSPLASPAGGGIVDVWIVAGQSNAVGDNEADGIPMPAAAAPLPGRILAFDCGGVWMDAQPNTHTGVHGYSRGDSVGPDMAFARALLALGLSGRVGFVPTAKGATSLFADWRPGGGGGGAELYGAMIARTRAAMAAPMPGGGTGRLRGMIWVQGEADAEEKAGPGPSAAYGANLAAFIAAARKDLAAFHPQLPVLLGVMPLRKRDCFPHLPAVRAAQLALTLPALVKVDLAGFEFFEEYGGFHVHLTKDGACALGAAMAHAYYAAVVGPGVALAAAAAAVPSAAVPSAATAGSRGGSGGGGSAGSGGGAAAAEAVDPAGVASVTEAAGAAEPEAAASAEARAVPAPGEPAEEATRSGGSSPGKAAAGGGPGAGGP</sequence>
<dbReference type="OrthoDB" id="42638at2759"/>
<feature type="compositionally biased region" description="Gly residues" evidence="2">
    <location>
        <begin position="355"/>
        <end position="371"/>
    </location>
</feature>
<evidence type="ECO:0000256" key="1">
    <source>
        <dbReference type="ARBA" id="ARBA00022801"/>
    </source>
</evidence>
<reference evidence="5" key="1">
    <citation type="journal article" date="2016" name="Nat. Commun.">
        <title>The Gonium pectorale genome demonstrates co-option of cell cycle regulation during the evolution of multicellularity.</title>
        <authorList>
            <person name="Hanschen E.R."/>
            <person name="Marriage T.N."/>
            <person name="Ferris P.J."/>
            <person name="Hamaji T."/>
            <person name="Toyoda A."/>
            <person name="Fujiyama A."/>
            <person name="Neme R."/>
            <person name="Noguchi H."/>
            <person name="Minakuchi Y."/>
            <person name="Suzuki M."/>
            <person name="Kawai-Toyooka H."/>
            <person name="Smith D.R."/>
            <person name="Sparks H."/>
            <person name="Anderson J."/>
            <person name="Bakaric R."/>
            <person name="Luria V."/>
            <person name="Karger A."/>
            <person name="Kirschner M.W."/>
            <person name="Durand P.M."/>
            <person name="Michod R.E."/>
            <person name="Nozaki H."/>
            <person name="Olson B.J."/>
        </authorList>
    </citation>
    <scope>NUCLEOTIDE SEQUENCE [LARGE SCALE GENOMIC DNA]</scope>
    <source>
        <strain evidence="5">NIES-2863</strain>
    </source>
</reference>
<proteinExistence type="predicted"/>
<comment type="caution">
    <text evidence="4">The sequence shown here is derived from an EMBL/GenBank/DDBJ whole genome shotgun (WGS) entry which is preliminary data.</text>
</comment>
<feature type="compositionally biased region" description="Low complexity" evidence="2">
    <location>
        <begin position="383"/>
        <end position="407"/>
    </location>
</feature>
<keyword evidence="1" id="KW-0378">Hydrolase</keyword>
<keyword evidence="5" id="KW-1185">Reference proteome</keyword>
<dbReference type="PANTHER" id="PTHR31988:SF19">
    <property type="entry name" value="9-O-ACETYL-N-ACETYLNEURAMINIC ACID DEACETYLASE-RELATED"/>
    <property type="match status" value="1"/>
</dbReference>